<feature type="compositionally biased region" description="Basic and acidic residues" evidence="1">
    <location>
        <begin position="97"/>
        <end position="122"/>
    </location>
</feature>
<protein>
    <submittedName>
        <fullName evidence="2">Uncharacterized protein</fullName>
    </submittedName>
</protein>
<feature type="compositionally biased region" description="Acidic residues" evidence="1">
    <location>
        <begin position="161"/>
        <end position="174"/>
    </location>
</feature>
<dbReference type="Proteomes" id="UP001213000">
    <property type="component" value="Unassembled WGS sequence"/>
</dbReference>
<proteinExistence type="predicted"/>
<reference evidence="2" key="1">
    <citation type="submission" date="2022-07" db="EMBL/GenBank/DDBJ databases">
        <title>Genome Sequence of Leucocoprinus birnbaumii.</title>
        <authorList>
            <person name="Buettner E."/>
        </authorList>
    </citation>
    <scope>NUCLEOTIDE SEQUENCE</scope>
    <source>
        <strain evidence="2">VT141</strain>
    </source>
</reference>
<feature type="region of interest" description="Disordered" evidence="1">
    <location>
        <begin position="69"/>
        <end position="216"/>
    </location>
</feature>
<evidence type="ECO:0000256" key="1">
    <source>
        <dbReference type="SAM" id="MobiDB-lite"/>
    </source>
</evidence>
<organism evidence="2 3">
    <name type="scientific">Leucocoprinus birnbaumii</name>
    <dbReference type="NCBI Taxonomy" id="56174"/>
    <lineage>
        <taxon>Eukaryota</taxon>
        <taxon>Fungi</taxon>
        <taxon>Dikarya</taxon>
        <taxon>Basidiomycota</taxon>
        <taxon>Agaricomycotina</taxon>
        <taxon>Agaricomycetes</taxon>
        <taxon>Agaricomycetidae</taxon>
        <taxon>Agaricales</taxon>
        <taxon>Agaricineae</taxon>
        <taxon>Agaricaceae</taxon>
        <taxon>Leucocoprinus</taxon>
    </lineage>
</organism>
<feature type="compositionally biased region" description="Acidic residues" evidence="1">
    <location>
        <begin position="480"/>
        <end position="494"/>
    </location>
</feature>
<evidence type="ECO:0000313" key="3">
    <source>
        <dbReference type="Proteomes" id="UP001213000"/>
    </source>
</evidence>
<sequence length="528" mass="57871">MMLHQTKPICSIKEKIACCCAATTKSGKAKLVMLAPSSSNLRGKSSPSLLKKVVVKHLHLSAEPLYPAKKAKNNNSEEEEFGGIDMDVDKGNGPADGPDKGEERTDERTSKKVDEEASRKDIEEEQEVEARASGADAEEDESEDEGEEAEKAKEEKKEENASEEEGEDNNEDSEDERKGGPSGFLDLEVEESSVHVSDKEKKDEAEKEDEEEPVDKSDWTIIEEDNHEEVGALAEPPKEKVAQTTPAALSGVTPLACPVARSDENKVQEVPRLSVPDEIKNKPHRHGSKKLGMQLGFPNPVCQACCKCKVLCKENSREARNICEACNRHQWKCHIASEEDCAMYNYEALVAAFAQAQQRGTHIVNPYGPDGKDVDQSWTVIAAAMMGMAVQKLQVTMESIEKALWLRQCQAAQVAEIQKVQVAVLSCRLGILVQEFNGWLVDTECQVEAAAPLDDKDLEYLDFGFTEDGPDVGAPADGTREEEDDQEGQDDEEDRGMRLVDEVDLVALMAGLGEAGLGPSSFISCCCL</sequence>
<feature type="compositionally biased region" description="Basic and acidic residues" evidence="1">
    <location>
        <begin position="192"/>
        <end position="205"/>
    </location>
</feature>
<feature type="compositionally biased region" description="Acidic residues" evidence="1">
    <location>
        <begin position="136"/>
        <end position="148"/>
    </location>
</feature>
<gene>
    <name evidence="2" type="ORF">NP233_g3349</name>
</gene>
<feature type="region of interest" description="Disordered" evidence="1">
    <location>
        <begin position="467"/>
        <end position="496"/>
    </location>
</feature>
<dbReference type="AlphaFoldDB" id="A0AAD5YTY4"/>
<accession>A0AAD5YTY4</accession>
<keyword evidence="3" id="KW-1185">Reference proteome</keyword>
<evidence type="ECO:0000313" key="2">
    <source>
        <dbReference type="EMBL" id="KAJ3572037.1"/>
    </source>
</evidence>
<feature type="compositionally biased region" description="Basic and acidic residues" evidence="1">
    <location>
        <begin position="149"/>
        <end position="160"/>
    </location>
</feature>
<name>A0AAD5YTY4_9AGAR</name>
<comment type="caution">
    <text evidence="2">The sequence shown here is derived from an EMBL/GenBank/DDBJ whole genome shotgun (WGS) entry which is preliminary data.</text>
</comment>
<dbReference type="EMBL" id="JANIEX010000159">
    <property type="protein sequence ID" value="KAJ3572037.1"/>
    <property type="molecule type" value="Genomic_DNA"/>
</dbReference>